<proteinExistence type="predicted"/>
<accession>A0A6A4HXV7</accession>
<evidence type="ECO:0000313" key="2">
    <source>
        <dbReference type="Proteomes" id="UP000799118"/>
    </source>
</evidence>
<dbReference type="Proteomes" id="UP000799118">
    <property type="component" value="Unassembled WGS sequence"/>
</dbReference>
<dbReference type="EMBL" id="ML769444">
    <property type="protein sequence ID" value="KAE9401644.1"/>
    <property type="molecule type" value="Genomic_DNA"/>
</dbReference>
<dbReference type="AlphaFoldDB" id="A0A6A4HXV7"/>
<reference evidence="1" key="1">
    <citation type="journal article" date="2019" name="Environ. Microbiol.">
        <title>Fungal ecological strategies reflected in gene transcription - a case study of two litter decomposers.</title>
        <authorList>
            <person name="Barbi F."/>
            <person name="Kohler A."/>
            <person name="Barry K."/>
            <person name="Baskaran P."/>
            <person name="Daum C."/>
            <person name="Fauchery L."/>
            <person name="Ihrmark K."/>
            <person name="Kuo A."/>
            <person name="LaButti K."/>
            <person name="Lipzen A."/>
            <person name="Morin E."/>
            <person name="Grigoriev I.V."/>
            <person name="Henrissat B."/>
            <person name="Lindahl B."/>
            <person name="Martin F."/>
        </authorList>
    </citation>
    <scope>NUCLEOTIDE SEQUENCE</scope>
    <source>
        <strain evidence="1">JB14</strain>
    </source>
</reference>
<name>A0A6A4HXV7_9AGAR</name>
<gene>
    <name evidence="1" type="ORF">BT96DRAFT_991995</name>
</gene>
<organism evidence="1 2">
    <name type="scientific">Gymnopus androsaceus JB14</name>
    <dbReference type="NCBI Taxonomy" id="1447944"/>
    <lineage>
        <taxon>Eukaryota</taxon>
        <taxon>Fungi</taxon>
        <taxon>Dikarya</taxon>
        <taxon>Basidiomycota</taxon>
        <taxon>Agaricomycotina</taxon>
        <taxon>Agaricomycetes</taxon>
        <taxon>Agaricomycetidae</taxon>
        <taxon>Agaricales</taxon>
        <taxon>Marasmiineae</taxon>
        <taxon>Omphalotaceae</taxon>
        <taxon>Gymnopus</taxon>
    </lineage>
</organism>
<protein>
    <submittedName>
        <fullName evidence="1">Uncharacterized protein</fullName>
    </submittedName>
</protein>
<keyword evidence="2" id="KW-1185">Reference proteome</keyword>
<sequence length="271" mass="30593">MDIIFSLYEENFDYAPIFSSLLDKAPFWSTIIYVWHQMEVFIDIGLWMPRPVHLVQSIPKPCQVSTAAKVIPELPSTGMLDENIPTNRTTADTVDMSLEMEVSKGVAHKELQITAVEPNIVNGPETINEFQNLPTHTRTFCNQPFLNRKACQAFHRDKKHRNEILKRRNEAGRLDTEKAQMDIHAPLEIPSHHPMLSLQQNITSVNHAGVVIESNGNRSCRNSSAKGSCEEYIDAPLEKQCPSIMHQRDANLVLRIQGGAGSSDEPLSRRN</sequence>
<evidence type="ECO:0000313" key="1">
    <source>
        <dbReference type="EMBL" id="KAE9401644.1"/>
    </source>
</evidence>